<dbReference type="EMBL" id="FUEG01000010">
    <property type="protein sequence ID" value="SJL09070.1"/>
    <property type="molecule type" value="Genomic_DNA"/>
</dbReference>
<keyword evidence="3" id="KW-1185">Reference proteome</keyword>
<proteinExistence type="predicted"/>
<feature type="compositionally biased region" description="Basic and acidic residues" evidence="1">
    <location>
        <begin position="290"/>
        <end position="302"/>
    </location>
</feature>
<dbReference type="OMA" id="IPKPERC"/>
<evidence type="ECO:0000313" key="3">
    <source>
        <dbReference type="Proteomes" id="UP000219338"/>
    </source>
</evidence>
<evidence type="ECO:0000313" key="2">
    <source>
        <dbReference type="EMBL" id="SJL09070.1"/>
    </source>
</evidence>
<evidence type="ECO:0000256" key="1">
    <source>
        <dbReference type="SAM" id="MobiDB-lite"/>
    </source>
</evidence>
<dbReference type="Proteomes" id="UP000219338">
    <property type="component" value="Unassembled WGS sequence"/>
</dbReference>
<reference evidence="3" key="1">
    <citation type="journal article" date="2017" name="Nat. Ecol. Evol.">
        <title>Genome expansion and lineage-specific genetic innovations in the forest pathogenic fungi Armillaria.</title>
        <authorList>
            <person name="Sipos G."/>
            <person name="Prasanna A.N."/>
            <person name="Walter M.C."/>
            <person name="O'Connor E."/>
            <person name="Balint B."/>
            <person name="Krizsan K."/>
            <person name="Kiss B."/>
            <person name="Hess J."/>
            <person name="Varga T."/>
            <person name="Slot J."/>
            <person name="Riley R."/>
            <person name="Boka B."/>
            <person name="Rigling D."/>
            <person name="Barry K."/>
            <person name="Lee J."/>
            <person name="Mihaltcheva S."/>
            <person name="LaButti K."/>
            <person name="Lipzen A."/>
            <person name="Waldron R."/>
            <person name="Moloney N.M."/>
            <person name="Sperisen C."/>
            <person name="Kredics L."/>
            <person name="Vagvoelgyi C."/>
            <person name="Patrignani A."/>
            <person name="Fitzpatrick D."/>
            <person name="Nagy I."/>
            <person name="Doyle S."/>
            <person name="Anderson J.B."/>
            <person name="Grigoriev I.V."/>
            <person name="Gueldener U."/>
            <person name="Muensterkoetter M."/>
            <person name="Nagy L.G."/>
        </authorList>
    </citation>
    <scope>NUCLEOTIDE SEQUENCE [LARGE SCALE GENOMIC DNA]</scope>
    <source>
        <strain evidence="3">C18/9</strain>
    </source>
</reference>
<feature type="compositionally biased region" description="Polar residues" evidence="1">
    <location>
        <begin position="266"/>
        <end position="276"/>
    </location>
</feature>
<feature type="compositionally biased region" description="Pro residues" evidence="1">
    <location>
        <begin position="188"/>
        <end position="198"/>
    </location>
</feature>
<feature type="compositionally biased region" description="Polar residues" evidence="1">
    <location>
        <begin position="369"/>
        <end position="379"/>
    </location>
</feature>
<sequence length="434" mass="46672">MITRLYLHAESERTRLRDVLRQYGITDPLSQSEQVHKASDVRPSTEAAQDILSPLTTQLLISPLPEVAGTILQTSAMGSFMALPDVDECCDKKIPKPERCGAVGCPFSCQCRSVDLFDDPSQILTSVTRAASGSSSHEPAYEAPVPLGAGGLSLTAPGPTASSTVDDPPTRPASPMRSSSSSGSSTPGEPPRIKPLPPQRHNSFQLRDRLYNLLQDESSSSPASSSMPNLTSSHFPSTLTSQHASTSTSSASQSRYGSLSRPPPSRTSEISATSEQVYGKPITRASDAAHALERSQQLERGRSSRSRSRSRRKEQEEEDVPPPTPDKDVHTSQAPAPSTSRRPETPKASRSRSTRREESQSRSRPTTTLSYSQSISNFYSAPGPSRTPIYGHPTLKTSNSFRATPPFSSYHSSIGSGKGKMIASSMVHSGVTYA</sequence>
<feature type="compositionally biased region" description="Polar residues" evidence="1">
    <location>
        <begin position="128"/>
        <end position="137"/>
    </location>
</feature>
<feature type="region of interest" description="Disordered" evidence="1">
    <location>
        <begin position="128"/>
        <end position="200"/>
    </location>
</feature>
<feature type="compositionally biased region" description="Basic residues" evidence="1">
    <location>
        <begin position="303"/>
        <end position="312"/>
    </location>
</feature>
<feature type="compositionally biased region" description="Low complexity" evidence="1">
    <location>
        <begin position="218"/>
        <end position="254"/>
    </location>
</feature>
<name>A0A284RJY9_ARMOS</name>
<protein>
    <submittedName>
        <fullName evidence="2">Uncharacterized protein</fullName>
    </submittedName>
</protein>
<dbReference type="AlphaFoldDB" id="A0A284RJY9"/>
<dbReference type="OrthoDB" id="3035489at2759"/>
<feature type="region of interest" description="Disordered" evidence="1">
    <location>
        <begin position="216"/>
        <end position="397"/>
    </location>
</feature>
<accession>A0A284RJY9</accession>
<organism evidence="2 3">
    <name type="scientific">Armillaria ostoyae</name>
    <name type="common">Armillaria root rot fungus</name>
    <dbReference type="NCBI Taxonomy" id="47428"/>
    <lineage>
        <taxon>Eukaryota</taxon>
        <taxon>Fungi</taxon>
        <taxon>Dikarya</taxon>
        <taxon>Basidiomycota</taxon>
        <taxon>Agaricomycotina</taxon>
        <taxon>Agaricomycetes</taxon>
        <taxon>Agaricomycetidae</taxon>
        <taxon>Agaricales</taxon>
        <taxon>Marasmiineae</taxon>
        <taxon>Physalacriaceae</taxon>
        <taxon>Armillaria</taxon>
    </lineage>
</organism>
<gene>
    <name evidence="2" type="ORF">ARMOST_12446</name>
</gene>
<feature type="compositionally biased region" description="Low complexity" evidence="1">
    <location>
        <begin position="173"/>
        <end position="187"/>
    </location>
</feature>
<feature type="compositionally biased region" description="Polar residues" evidence="1">
    <location>
        <begin position="331"/>
        <end position="340"/>
    </location>
</feature>